<gene>
    <name evidence="1" type="ORF">DW929_11715</name>
</gene>
<sequence length="36" mass="4315">MSFGQNFQFLRKMRNKMTQEELAEKMGVMDVYIAIE</sequence>
<name>A0A413RUT9_9FIRM</name>
<accession>A0A413RUT9</accession>
<dbReference type="GO" id="GO:0003677">
    <property type="term" value="F:DNA binding"/>
    <property type="evidence" value="ECO:0007669"/>
    <property type="project" value="InterPro"/>
</dbReference>
<dbReference type="SUPFAM" id="SSF47413">
    <property type="entry name" value="lambda repressor-like DNA-binding domains"/>
    <property type="match status" value="1"/>
</dbReference>
<dbReference type="CDD" id="cd00093">
    <property type="entry name" value="HTH_XRE"/>
    <property type="match status" value="1"/>
</dbReference>
<dbReference type="Gene3D" id="1.10.260.40">
    <property type="entry name" value="lambda repressor-like DNA-binding domains"/>
    <property type="match status" value="1"/>
</dbReference>
<organism evidence="1 2">
    <name type="scientific">Eubacterium ventriosum</name>
    <dbReference type="NCBI Taxonomy" id="39496"/>
    <lineage>
        <taxon>Bacteria</taxon>
        <taxon>Bacillati</taxon>
        <taxon>Bacillota</taxon>
        <taxon>Clostridia</taxon>
        <taxon>Eubacteriales</taxon>
        <taxon>Eubacteriaceae</taxon>
        <taxon>Eubacterium</taxon>
    </lineage>
</organism>
<protein>
    <submittedName>
        <fullName evidence="1">XRE family transcriptional regulator</fullName>
    </submittedName>
</protein>
<comment type="caution">
    <text evidence="1">The sequence shown here is derived from an EMBL/GenBank/DDBJ whole genome shotgun (WGS) entry which is preliminary data.</text>
</comment>
<evidence type="ECO:0000313" key="2">
    <source>
        <dbReference type="Proteomes" id="UP000284598"/>
    </source>
</evidence>
<dbReference type="Proteomes" id="UP000284598">
    <property type="component" value="Unassembled WGS sequence"/>
</dbReference>
<reference evidence="1 2" key="1">
    <citation type="submission" date="2018-08" db="EMBL/GenBank/DDBJ databases">
        <title>A genome reference for cultivated species of the human gut microbiota.</title>
        <authorList>
            <person name="Zou Y."/>
            <person name="Xue W."/>
            <person name="Luo G."/>
        </authorList>
    </citation>
    <scope>NUCLEOTIDE SEQUENCE [LARGE SCALE GENOMIC DNA]</scope>
    <source>
        <strain evidence="1 2">AM43-2</strain>
    </source>
</reference>
<dbReference type="EMBL" id="QSFO01000019">
    <property type="protein sequence ID" value="RHA52078.1"/>
    <property type="molecule type" value="Genomic_DNA"/>
</dbReference>
<evidence type="ECO:0000313" key="1">
    <source>
        <dbReference type="EMBL" id="RHA52078.1"/>
    </source>
</evidence>
<proteinExistence type="predicted"/>
<dbReference type="InterPro" id="IPR010982">
    <property type="entry name" value="Lambda_DNA-bd_dom_sf"/>
</dbReference>
<dbReference type="AlphaFoldDB" id="A0A413RUT9"/>
<dbReference type="InterPro" id="IPR001387">
    <property type="entry name" value="Cro/C1-type_HTH"/>
</dbReference>